<dbReference type="AlphaFoldDB" id="A0A7W6KMV3"/>
<evidence type="ECO:0000313" key="2">
    <source>
        <dbReference type="Proteomes" id="UP000530571"/>
    </source>
</evidence>
<dbReference type="CDD" id="cd03801">
    <property type="entry name" value="GT4_PimA-like"/>
    <property type="match status" value="1"/>
</dbReference>
<reference evidence="1 2" key="1">
    <citation type="submission" date="2020-08" db="EMBL/GenBank/DDBJ databases">
        <title>Genomic Encyclopedia of Type Strains, Phase IV (KMG-IV): sequencing the most valuable type-strain genomes for metagenomic binning, comparative biology and taxonomic classification.</title>
        <authorList>
            <person name="Goeker M."/>
        </authorList>
    </citation>
    <scope>NUCLEOTIDE SEQUENCE [LARGE SCALE GENOMIC DNA]</scope>
    <source>
        <strain evidence="1 2">DSM 28101</strain>
    </source>
</reference>
<sequence length="426" mass="46579">MTHDKTRAAQGDVVISAGDRNFHLLFTAAEMAKRGRLSMLFCGAYPTRFEKRLLANPRLPGARKFARLLNRQEAIPEDLIRQNRRSEFVSATGISLQRFPKSGSLNAFLQTTSFQMYGRNAARHLPEAAENGARIYHYRAGFGQSSVKVAAEAGMRTICDHSIVHPSLLDVLVDGRGKFPEDRPSRPTGIWGAVLDDIDKADIVLVNSDFVAKTFSFMGFDQSRLAVVYQGVEDKFLARLPDERGFYEVGSSRPVRFLFAGGIGPRKGFDEIAAALAAIPSANIELHLAGSLSQSSREDYAELLADPRVTYHGVLSQNDLAMLMHHSDVFLFPSRAEGSARVVFEAMAAGCAVITTENAGSIVRHGEGGLLVPVNDHEALIGAIEDLLRDTALLADMGSHNGSLIRNAYTQSHYGDNLERLYGLGN</sequence>
<dbReference type="EMBL" id="JACIDZ010000008">
    <property type="protein sequence ID" value="MBB4122693.1"/>
    <property type="molecule type" value="Genomic_DNA"/>
</dbReference>
<evidence type="ECO:0000313" key="1">
    <source>
        <dbReference type="EMBL" id="MBB4122693.1"/>
    </source>
</evidence>
<keyword evidence="1" id="KW-0808">Transferase</keyword>
<gene>
    <name evidence="1" type="ORF">GGR30_002627</name>
</gene>
<dbReference type="Proteomes" id="UP000530571">
    <property type="component" value="Unassembled WGS sequence"/>
</dbReference>
<name>A0A7W6KMV3_9HYPH</name>
<dbReference type="PANTHER" id="PTHR12526">
    <property type="entry name" value="GLYCOSYLTRANSFERASE"/>
    <property type="match status" value="1"/>
</dbReference>
<accession>A0A7W6KMV3</accession>
<protein>
    <submittedName>
        <fullName evidence="1">Glycosyltransferase involved in cell wall biosynthesis</fullName>
    </submittedName>
</protein>
<dbReference type="Pfam" id="PF13692">
    <property type="entry name" value="Glyco_trans_1_4"/>
    <property type="match status" value="1"/>
</dbReference>
<dbReference type="GO" id="GO:0016757">
    <property type="term" value="F:glycosyltransferase activity"/>
    <property type="evidence" value="ECO:0007669"/>
    <property type="project" value="TreeGrafter"/>
</dbReference>
<dbReference type="RefSeq" id="WP_183486932.1">
    <property type="nucleotide sequence ID" value="NZ_JACIDZ010000008.1"/>
</dbReference>
<dbReference type="SUPFAM" id="SSF53756">
    <property type="entry name" value="UDP-Glycosyltransferase/glycogen phosphorylase"/>
    <property type="match status" value="1"/>
</dbReference>
<organism evidence="1 2">
    <name type="scientific">Martelella radicis</name>
    <dbReference type="NCBI Taxonomy" id="1397476"/>
    <lineage>
        <taxon>Bacteria</taxon>
        <taxon>Pseudomonadati</taxon>
        <taxon>Pseudomonadota</taxon>
        <taxon>Alphaproteobacteria</taxon>
        <taxon>Hyphomicrobiales</taxon>
        <taxon>Aurantimonadaceae</taxon>
        <taxon>Martelella</taxon>
    </lineage>
</organism>
<keyword evidence="2" id="KW-1185">Reference proteome</keyword>
<dbReference type="PANTHER" id="PTHR12526:SF636">
    <property type="entry name" value="BLL3647 PROTEIN"/>
    <property type="match status" value="1"/>
</dbReference>
<comment type="caution">
    <text evidence="1">The sequence shown here is derived from an EMBL/GenBank/DDBJ whole genome shotgun (WGS) entry which is preliminary data.</text>
</comment>
<dbReference type="Gene3D" id="3.40.50.2000">
    <property type="entry name" value="Glycogen Phosphorylase B"/>
    <property type="match status" value="2"/>
</dbReference>
<proteinExistence type="predicted"/>